<organism evidence="4 5">
    <name type="scientific">Menidia menidia</name>
    <name type="common">Atlantic silverside</name>
    <dbReference type="NCBI Taxonomy" id="238744"/>
    <lineage>
        <taxon>Eukaryota</taxon>
        <taxon>Metazoa</taxon>
        <taxon>Chordata</taxon>
        <taxon>Craniata</taxon>
        <taxon>Vertebrata</taxon>
        <taxon>Euteleostomi</taxon>
        <taxon>Actinopterygii</taxon>
        <taxon>Neopterygii</taxon>
        <taxon>Teleostei</taxon>
        <taxon>Neoteleostei</taxon>
        <taxon>Acanthomorphata</taxon>
        <taxon>Ovalentaria</taxon>
        <taxon>Atherinomorphae</taxon>
        <taxon>Atheriniformes</taxon>
        <taxon>Atherinopsidae</taxon>
        <taxon>Menidiinae</taxon>
        <taxon>Menidia</taxon>
    </lineage>
</organism>
<feature type="region of interest" description="Disordered" evidence="3">
    <location>
        <begin position="86"/>
        <end position="108"/>
    </location>
</feature>
<evidence type="ECO:0000313" key="4">
    <source>
        <dbReference type="EMBL" id="CAG5991212.1"/>
    </source>
</evidence>
<evidence type="ECO:0000256" key="3">
    <source>
        <dbReference type="SAM" id="MobiDB-lite"/>
    </source>
</evidence>
<dbReference type="EMBL" id="CAJRST010036666">
    <property type="protein sequence ID" value="CAG5991212.1"/>
    <property type="molecule type" value="Genomic_DNA"/>
</dbReference>
<dbReference type="AlphaFoldDB" id="A0A8S4BKT3"/>
<dbReference type="InterPro" id="IPR008438">
    <property type="entry name" value="MYOZ"/>
</dbReference>
<gene>
    <name evidence="4" type="ORF">MMEN_LOCUS17486</name>
</gene>
<evidence type="ECO:0000313" key="5">
    <source>
        <dbReference type="Proteomes" id="UP000677803"/>
    </source>
</evidence>
<dbReference type="GO" id="GO:0030018">
    <property type="term" value="C:Z disc"/>
    <property type="evidence" value="ECO:0007669"/>
    <property type="project" value="InterPro"/>
</dbReference>
<accession>A0A8S4BKT3</accession>
<comment type="similarity">
    <text evidence="1">Belongs to the myozenin family.</text>
</comment>
<keyword evidence="2" id="KW-0597">Phosphoprotein</keyword>
<dbReference type="GO" id="GO:0031433">
    <property type="term" value="F:telethonin binding"/>
    <property type="evidence" value="ECO:0007669"/>
    <property type="project" value="TreeGrafter"/>
</dbReference>
<comment type="caution">
    <text evidence="4">The sequence shown here is derived from an EMBL/GenBank/DDBJ whole genome shotgun (WGS) entry which is preliminary data.</text>
</comment>
<dbReference type="GO" id="GO:0051373">
    <property type="term" value="F:FATZ binding"/>
    <property type="evidence" value="ECO:0007669"/>
    <property type="project" value="TreeGrafter"/>
</dbReference>
<proteinExistence type="inferred from homology"/>
<dbReference type="GO" id="GO:0015629">
    <property type="term" value="C:actin cytoskeleton"/>
    <property type="evidence" value="ECO:0007669"/>
    <property type="project" value="TreeGrafter"/>
</dbReference>
<dbReference type="Pfam" id="PF05556">
    <property type="entry name" value="Calsarcin"/>
    <property type="match status" value="1"/>
</dbReference>
<name>A0A8S4BKT3_9TELE</name>
<dbReference type="OrthoDB" id="9887337at2759"/>
<evidence type="ECO:0000256" key="2">
    <source>
        <dbReference type="ARBA" id="ARBA00022553"/>
    </source>
</evidence>
<dbReference type="PANTHER" id="PTHR15941">
    <property type="entry name" value="MYOZENIN"/>
    <property type="match status" value="1"/>
</dbReference>
<keyword evidence="5" id="KW-1185">Reference proteome</keyword>
<reference evidence="4" key="1">
    <citation type="submission" date="2021-05" db="EMBL/GenBank/DDBJ databases">
        <authorList>
            <person name="Tigano A."/>
        </authorList>
    </citation>
    <scope>NUCLEOTIDE SEQUENCE</scope>
</reference>
<evidence type="ECO:0000256" key="1">
    <source>
        <dbReference type="ARBA" id="ARBA00009126"/>
    </source>
</evidence>
<dbReference type="PANTHER" id="PTHR15941:SF16">
    <property type="entry name" value="MYOZENIN 3A-RELATED"/>
    <property type="match status" value="1"/>
</dbReference>
<dbReference type="GO" id="GO:0003779">
    <property type="term" value="F:actin binding"/>
    <property type="evidence" value="ECO:0007669"/>
    <property type="project" value="TreeGrafter"/>
</dbReference>
<dbReference type="Proteomes" id="UP000677803">
    <property type="component" value="Unassembled WGS sequence"/>
</dbReference>
<sequence>MTCVRVHQKKKEMMMQSGLSDLTKQRMLQAQALSQEARGGLNLGKKISVPRDVMIEELNLTSNRGSRMFQERQKRAERFTLENTANGPYFTNVQSEEKSPPEIVSDPQAGKENQAFSIPGKHSLVMNLQKTVAKKGSPDVLAPGYSGPLKNIPHERFNTTVIPKSYCSPWREALGANEEFLNAVNAQLPQVPQRPQPANYRSFNRSPMPFGGTMASKRVIPVIGFEAVETPDLPRVTLERMCRRPNFNRAPRGWGNGFNPESNDL</sequence>
<protein>
    <submittedName>
        <fullName evidence="4">(Atlantic silverside) hypothetical protein</fullName>
    </submittedName>
</protein>